<evidence type="ECO:0008006" key="3">
    <source>
        <dbReference type="Google" id="ProtNLM"/>
    </source>
</evidence>
<dbReference type="Proteomes" id="UP000653674">
    <property type="component" value="Unassembled WGS sequence"/>
</dbReference>
<evidence type="ECO:0000313" key="2">
    <source>
        <dbReference type="Proteomes" id="UP000653674"/>
    </source>
</evidence>
<name>A0A8J3LRJ4_9ACTN</name>
<dbReference type="SUPFAM" id="SSF159245">
    <property type="entry name" value="AttH-like"/>
    <property type="match status" value="1"/>
</dbReference>
<keyword evidence="2" id="KW-1185">Reference proteome</keyword>
<dbReference type="EMBL" id="BONU01000001">
    <property type="protein sequence ID" value="GIG71875.1"/>
    <property type="molecule type" value="Genomic_DNA"/>
</dbReference>
<dbReference type="AlphaFoldDB" id="A0A8J3LRJ4"/>
<dbReference type="RefSeq" id="WP_203981122.1">
    <property type="nucleotide sequence ID" value="NZ_BAAAQJ010000026.1"/>
</dbReference>
<gene>
    <name evidence="1" type="ORF">Pfl04_02790</name>
</gene>
<evidence type="ECO:0000313" key="1">
    <source>
        <dbReference type="EMBL" id="GIG71875.1"/>
    </source>
</evidence>
<sequence>MRTAFREVMAGTVRLAGEPTPRPMRLELRADLPGLLHPWTDATAEVTGSVSVAGWADDSTVSGSLEVAPVRARRIRYRLSFTTLAGRRMHLDGWKSIRLDRPVRTMTRLPATVLDDKGRVVGEARLRFHLHRELLPMVTSMRTRTGPPPTAAGLLRPRWRGRRGRLEVWYSTITEPRTGTGIWLHHELVAPTDGRNAYAHGWAGVFPADGAPVLARFGPVSWRQPEPPDVYDADEVAVSADRLRGRAGDVSWELRRSGGGEPLYTFPRWAWRYGVLPAAQIVPLPAARFTGALRYGESTVELDGAPGNVAHIDGHGNAARWAWLHADLGDGDVCEVVAAVAKRPGLARLPVLPMVRLRLGGVDLPPADPLLGAAGLRAEIGLPHWTVTGRLGPARLRIEVNQPADGTLAVDYTDPDGSRAVCHNSERADALIIVQRRAGGEWRTWRRWTLLGTAHAEVGTRE</sequence>
<protein>
    <recommendedName>
        <fullName evidence="3">Tocopherol cyclase</fullName>
    </recommendedName>
</protein>
<reference evidence="1" key="1">
    <citation type="submission" date="2021-01" db="EMBL/GenBank/DDBJ databases">
        <title>Whole genome shotgun sequence of Planosporangium flavigriseum NBRC 105377.</title>
        <authorList>
            <person name="Komaki H."/>
            <person name="Tamura T."/>
        </authorList>
    </citation>
    <scope>NUCLEOTIDE SEQUENCE</scope>
    <source>
        <strain evidence="1">NBRC 105377</strain>
    </source>
</reference>
<proteinExistence type="predicted"/>
<accession>A0A8J3LRJ4</accession>
<organism evidence="1 2">
    <name type="scientific">Planosporangium flavigriseum</name>
    <dbReference type="NCBI Taxonomy" id="373681"/>
    <lineage>
        <taxon>Bacteria</taxon>
        <taxon>Bacillati</taxon>
        <taxon>Actinomycetota</taxon>
        <taxon>Actinomycetes</taxon>
        <taxon>Micromonosporales</taxon>
        <taxon>Micromonosporaceae</taxon>
        <taxon>Planosporangium</taxon>
    </lineage>
</organism>
<comment type="caution">
    <text evidence="1">The sequence shown here is derived from an EMBL/GenBank/DDBJ whole genome shotgun (WGS) entry which is preliminary data.</text>
</comment>